<evidence type="ECO:0000256" key="5">
    <source>
        <dbReference type="ARBA" id="ARBA00023002"/>
    </source>
</evidence>
<evidence type="ECO:0000256" key="3">
    <source>
        <dbReference type="ARBA" id="ARBA00022723"/>
    </source>
</evidence>
<dbReference type="InterPro" id="IPR016205">
    <property type="entry name" value="Glycerol_DH"/>
</dbReference>
<keyword evidence="2" id="KW-0444">Lipid biosynthesis</keyword>
<name>A0A372ZQL3_9ACTN</name>
<gene>
    <name evidence="10" type="ORF">DR950_06510</name>
</gene>
<keyword evidence="9" id="KW-1208">Phospholipid metabolism</keyword>
<dbReference type="Gene3D" id="3.40.50.1970">
    <property type="match status" value="1"/>
</dbReference>
<dbReference type="Pfam" id="PF13685">
    <property type="entry name" value="Fe-ADH_2"/>
    <property type="match status" value="1"/>
</dbReference>
<evidence type="ECO:0000256" key="6">
    <source>
        <dbReference type="ARBA" id="ARBA00023027"/>
    </source>
</evidence>
<dbReference type="SUPFAM" id="SSF56796">
    <property type="entry name" value="Dehydroquinate synthase-like"/>
    <property type="match status" value="1"/>
</dbReference>
<organism evidence="10 11">
    <name type="scientific">Kitasatospora xanthocidica</name>
    <dbReference type="NCBI Taxonomy" id="83382"/>
    <lineage>
        <taxon>Bacteria</taxon>
        <taxon>Bacillati</taxon>
        <taxon>Actinomycetota</taxon>
        <taxon>Actinomycetes</taxon>
        <taxon>Kitasatosporales</taxon>
        <taxon>Streptomycetaceae</taxon>
        <taxon>Kitasatospora</taxon>
    </lineage>
</organism>
<dbReference type="EMBL" id="QVIG01000001">
    <property type="protein sequence ID" value="RGD57495.1"/>
    <property type="molecule type" value="Genomic_DNA"/>
</dbReference>
<dbReference type="PANTHER" id="PTHR43616">
    <property type="entry name" value="GLYCEROL DEHYDROGENASE"/>
    <property type="match status" value="1"/>
</dbReference>
<evidence type="ECO:0000256" key="1">
    <source>
        <dbReference type="ARBA" id="ARBA00022490"/>
    </source>
</evidence>
<dbReference type="AlphaFoldDB" id="A0A372ZQL3"/>
<evidence type="ECO:0000256" key="4">
    <source>
        <dbReference type="ARBA" id="ARBA00022857"/>
    </source>
</evidence>
<keyword evidence="1" id="KW-0963">Cytoplasm</keyword>
<dbReference type="PANTHER" id="PTHR43616:SF5">
    <property type="entry name" value="GLYCEROL DEHYDROGENASE 1"/>
    <property type="match status" value="1"/>
</dbReference>
<proteinExistence type="predicted"/>
<accession>A0A372ZQL3</accession>
<evidence type="ECO:0000256" key="8">
    <source>
        <dbReference type="ARBA" id="ARBA00023209"/>
    </source>
</evidence>
<evidence type="ECO:0000256" key="2">
    <source>
        <dbReference type="ARBA" id="ARBA00022516"/>
    </source>
</evidence>
<evidence type="ECO:0000313" key="11">
    <source>
        <dbReference type="Proteomes" id="UP000263377"/>
    </source>
</evidence>
<evidence type="ECO:0000313" key="10">
    <source>
        <dbReference type="EMBL" id="RGD57495.1"/>
    </source>
</evidence>
<keyword evidence="6" id="KW-0520">NAD</keyword>
<evidence type="ECO:0000256" key="9">
    <source>
        <dbReference type="ARBA" id="ARBA00023264"/>
    </source>
</evidence>
<protein>
    <submittedName>
        <fullName evidence="10">Iron-containing alcohol dehydrogenase</fullName>
    </submittedName>
</protein>
<keyword evidence="4" id="KW-0521">NADP</keyword>
<dbReference type="GO" id="GO:0046872">
    <property type="term" value="F:metal ion binding"/>
    <property type="evidence" value="ECO:0007669"/>
    <property type="project" value="UniProtKB-KW"/>
</dbReference>
<reference evidence="10 11" key="1">
    <citation type="submission" date="2018-08" db="EMBL/GenBank/DDBJ databases">
        <title>Diversity &amp; Physiological Properties of Lignin-Decomposing Actinobacteria from Soil.</title>
        <authorList>
            <person name="Roh S.G."/>
            <person name="Kim S.B."/>
        </authorList>
    </citation>
    <scope>NUCLEOTIDE SEQUENCE [LARGE SCALE GENOMIC DNA]</scope>
    <source>
        <strain evidence="10 11">MMS17-GH009</strain>
    </source>
</reference>
<keyword evidence="3" id="KW-0479">Metal-binding</keyword>
<keyword evidence="5" id="KW-0560">Oxidoreductase</keyword>
<dbReference type="GO" id="GO:0016614">
    <property type="term" value="F:oxidoreductase activity, acting on CH-OH group of donors"/>
    <property type="evidence" value="ECO:0007669"/>
    <property type="project" value="InterPro"/>
</dbReference>
<dbReference type="GO" id="GO:0008654">
    <property type="term" value="P:phospholipid biosynthetic process"/>
    <property type="evidence" value="ECO:0007669"/>
    <property type="project" value="UniProtKB-KW"/>
</dbReference>
<keyword evidence="7" id="KW-0443">Lipid metabolism</keyword>
<evidence type="ECO:0000256" key="7">
    <source>
        <dbReference type="ARBA" id="ARBA00023098"/>
    </source>
</evidence>
<keyword evidence="8" id="KW-0594">Phospholipid biosynthesis</keyword>
<comment type="caution">
    <text evidence="10">The sequence shown here is derived from an EMBL/GenBank/DDBJ whole genome shotgun (WGS) entry which is preliminary data.</text>
</comment>
<dbReference type="InterPro" id="IPR032837">
    <property type="entry name" value="G1PDH"/>
</dbReference>
<sequence length="332" mass="35128">MSLLSHQITSSLSHRITSSHRITVLDGLPALGPLGGTDVVLSSPRTWQAVRHGFDTGAAEVVTDRQQRPARGPGRVVAVGTGRLLDHAKAVAADAGSALVTVPTALSTDAAFSSVSAHRANGHVEYRETGFPSAVVVDPAVLAAAPPAWHLWGLGDLLSVESALRDRLHHHRVPAGVRAAAAELVQDVLAWAAAPPDLPALARLLARKVELGHGTGGAWLEEGTEHYLGYLLERELDTPHWHGRLLLALLPVCAALQDWPAERSAEFSGALAACGVGPVRGRDLLATGRFRELLLQAHGFCESHGYDNTVLAAPRRTGERLDAALAAWEEGL</sequence>
<dbReference type="Proteomes" id="UP000263377">
    <property type="component" value="Unassembled WGS sequence"/>
</dbReference>
<keyword evidence="11" id="KW-1185">Reference proteome</keyword>